<feature type="region of interest" description="Disordered" evidence="2">
    <location>
        <begin position="40"/>
        <end position="76"/>
    </location>
</feature>
<evidence type="ECO:0000256" key="1">
    <source>
        <dbReference type="SAM" id="Coils"/>
    </source>
</evidence>
<accession>A0ABS8VMT5</accession>
<proteinExistence type="predicted"/>
<evidence type="ECO:0008006" key="5">
    <source>
        <dbReference type="Google" id="ProtNLM"/>
    </source>
</evidence>
<keyword evidence="1" id="KW-0175">Coiled coil</keyword>
<dbReference type="EMBL" id="JACEIK010005740">
    <property type="protein sequence ID" value="MCE0482126.1"/>
    <property type="molecule type" value="Genomic_DNA"/>
</dbReference>
<organism evidence="3 4">
    <name type="scientific">Datura stramonium</name>
    <name type="common">Jimsonweed</name>
    <name type="synonym">Common thornapple</name>
    <dbReference type="NCBI Taxonomy" id="4076"/>
    <lineage>
        <taxon>Eukaryota</taxon>
        <taxon>Viridiplantae</taxon>
        <taxon>Streptophyta</taxon>
        <taxon>Embryophyta</taxon>
        <taxon>Tracheophyta</taxon>
        <taxon>Spermatophyta</taxon>
        <taxon>Magnoliopsida</taxon>
        <taxon>eudicotyledons</taxon>
        <taxon>Gunneridae</taxon>
        <taxon>Pentapetalae</taxon>
        <taxon>asterids</taxon>
        <taxon>lamiids</taxon>
        <taxon>Solanales</taxon>
        <taxon>Solanaceae</taxon>
        <taxon>Solanoideae</taxon>
        <taxon>Datureae</taxon>
        <taxon>Datura</taxon>
    </lineage>
</organism>
<evidence type="ECO:0000256" key="2">
    <source>
        <dbReference type="SAM" id="MobiDB-lite"/>
    </source>
</evidence>
<reference evidence="3 4" key="1">
    <citation type="journal article" date="2021" name="BMC Genomics">
        <title>Datura genome reveals duplications of psychoactive alkaloid biosynthetic genes and high mutation rate following tissue culture.</title>
        <authorList>
            <person name="Rajewski A."/>
            <person name="Carter-House D."/>
            <person name="Stajich J."/>
            <person name="Litt A."/>
        </authorList>
    </citation>
    <scope>NUCLEOTIDE SEQUENCE [LARGE SCALE GENOMIC DNA]</scope>
    <source>
        <strain evidence="3">AR-01</strain>
    </source>
</reference>
<evidence type="ECO:0000313" key="3">
    <source>
        <dbReference type="EMBL" id="MCE0482126.1"/>
    </source>
</evidence>
<gene>
    <name evidence="3" type="ORF">HAX54_040563</name>
</gene>
<sequence>MDVVFLFDIVTWPCQPIYNANCLQVLYVVRLGQKASSAVMSPEARRETQPIEPYPEPRTPNVVKGGNLPQKGSRGSNTIRISRRESFFVFLDEFTYDENGDDENDEAKEENQSLLTKEESNSKKILALMANFDSDSEDDNCEVNFSEIKNDIHTCSMKKLECVAHIVIDAFESLHTEKDKLMDAYTSLELDHKSLEGSKENLGSRIDTLKNQVLMLINEKSGLETEK</sequence>
<feature type="coiled-coil region" evidence="1">
    <location>
        <begin position="192"/>
        <end position="226"/>
    </location>
</feature>
<protein>
    <recommendedName>
        <fullName evidence="5">Gag-pol polyprotein</fullName>
    </recommendedName>
</protein>
<comment type="caution">
    <text evidence="3">The sequence shown here is derived from an EMBL/GenBank/DDBJ whole genome shotgun (WGS) entry which is preliminary data.</text>
</comment>
<dbReference type="Proteomes" id="UP000823775">
    <property type="component" value="Unassembled WGS sequence"/>
</dbReference>
<name>A0ABS8VMT5_DATST</name>
<keyword evidence="4" id="KW-1185">Reference proteome</keyword>
<evidence type="ECO:0000313" key="4">
    <source>
        <dbReference type="Proteomes" id="UP000823775"/>
    </source>
</evidence>